<dbReference type="InterPro" id="IPR003010">
    <property type="entry name" value="C-N_Hydrolase"/>
</dbReference>
<dbReference type="PROSITE" id="PS50263">
    <property type="entry name" value="CN_HYDROLASE"/>
    <property type="match status" value="1"/>
</dbReference>
<reference evidence="3" key="1">
    <citation type="submission" date="2020-10" db="EMBL/GenBank/DDBJ databases">
        <authorList>
            <person name="Gilroy R."/>
        </authorList>
    </citation>
    <scope>NUCLEOTIDE SEQUENCE</scope>
    <source>
        <strain evidence="3">CHK180-2868</strain>
    </source>
</reference>
<comment type="caution">
    <text evidence="3">The sequence shown here is derived from an EMBL/GenBank/DDBJ whole genome shotgun (WGS) entry which is preliminary data.</text>
</comment>
<dbReference type="SUPFAM" id="SSF56317">
    <property type="entry name" value="Carbon-nitrogen hydrolase"/>
    <property type="match status" value="1"/>
</dbReference>
<dbReference type="EMBL" id="DVGC01000025">
    <property type="protein sequence ID" value="HIR05230.1"/>
    <property type="molecule type" value="Genomic_DNA"/>
</dbReference>
<feature type="domain" description="CN hydrolase" evidence="2">
    <location>
        <begin position="2"/>
        <end position="249"/>
    </location>
</feature>
<name>A0A9D1A584_9FIRM</name>
<proteinExistence type="predicted"/>
<dbReference type="GO" id="GO:0006541">
    <property type="term" value="P:glutamine metabolic process"/>
    <property type="evidence" value="ECO:0007669"/>
    <property type="project" value="TreeGrafter"/>
</dbReference>
<evidence type="ECO:0000259" key="2">
    <source>
        <dbReference type="PROSITE" id="PS50263"/>
    </source>
</evidence>
<dbReference type="GO" id="GO:0006528">
    <property type="term" value="P:asparagine metabolic process"/>
    <property type="evidence" value="ECO:0007669"/>
    <property type="project" value="TreeGrafter"/>
</dbReference>
<evidence type="ECO:0000313" key="4">
    <source>
        <dbReference type="Proteomes" id="UP000824250"/>
    </source>
</evidence>
<dbReference type="AlphaFoldDB" id="A0A9D1A584"/>
<dbReference type="InterPro" id="IPR036526">
    <property type="entry name" value="C-N_Hydrolase_sf"/>
</dbReference>
<dbReference type="Gene3D" id="3.60.110.10">
    <property type="entry name" value="Carbon-nitrogen hydrolase"/>
    <property type="match status" value="1"/>
</dbReference>
<organism evidence="3 4">
    <name type="scientific">Candidatus Copromonas faecavium</name>
    <name type="common">nom. illeg.</name>
    <dbReference type="NCBI Taxonomy" id="2840740"/>
    <lineage>
        <taxon>Bacteria</taxon>
        <taxon>Bacillati</taxon>
        <taxon>Bacillota</taxon>
        <taxon>Clostridia</taxon>
        <taxon>Lachnospirales</taxon>
        <taxon>Lachnospiraceae</taxon>
        <taxon>Candidatus Copromonas (nom. illeg.)</taxon>
    </lineage>
</organism>
<accession>A0A9D1A584</accession>
<dbReference type="PANTHER" id="PTHR23088">
    <property type="entry name" value="NITRILASE-RELATED"/>
    <property type="match status" value="1"/>
</dbReference>
<dbReference type="PANTHER" id="PTHR23088:SF30">
    <property type="entry name" value="OMEGA-AMIDASE NIT2"/>
    <property type="match status" value="1"/>
</dbReference>
<gene>
    <name evidence="3" type="ORF">IAB28_04615</name>
</gene>
<dbReference type="GO" id="GO:0050152">
    <property type="term" value="F:omega-amidase activity"/>
    <property type="evidence" value="ECO:0007669"/>
    <property type="project" value="TreeGrafter"/>
</dbReference>
<reference evidence="3" key="2">
    <citation type="journal article" date="2021" name="PeerJ">
        <title>Extensive microbial diversity within the chicken gut microbiome revealed by metagenomics and culture.</title>
        <authorList>
            <person name="Gilroy R."/>
            <person name="Ravi A."/>
            <person name="Getino M."/>
            <person name="Pursley I."/>
            <person name="Horton D.L."/>
            <person name="Alikhan N.F."/>
            <person name="Baker D."/>
            <person name="Gharbi K."/>
            <person name="Hall N."/>
            <person name="Watson M."/>
            <person name="Adriaenssens E.M."/>
            <person name="Foster-Nyarko E."/>
            <person name="Jarju S."/>
            <person name="Secka A."/>
            <person name="Antonio M."/>
            <person name="Oren A."/>
            <person name="Chaudhuri R.R."/>
            <person name="La Ragione R."/>
            <person name="Hildebrand F."/>
            <person name="Pallen M.J."/>
        </authorList>
    </citation>
    <scope>NUCLEOTIDE SEQUENCE</scope>
    <source>
        <strain evidence="3">CHK180-2868</strain>
    </source>
</reference>
<dbReference type="InterPro" id="IPR045254">
    <property type="entry name" value="Nit1/2_C-N_Hydrolase"/>
</dbReference>
<keyword evidence="1 3" id="KW-0378">Hydrolase</keyword>
<evidence type="ECO:0000256" key="1">
    <source>
        <dbReference type="ARBA" id="ARBA00022801"/>
    </source>
</evidence>
<dbReference type="GO" id="GO:0006107">
    <property type="term" value="P:oxaloacetate metabolic process"/>
    <property type="evidence" value="ECO:0007669"/>
    <property type="project" value="TreeGrafter"/>
</dbReference>
<sequence length="269" mass="30059">MSTLTIAQLQTHVYEDKLKNVEMLVPLLRQAKEGHADIVCLPEMFACPYETKNFPDYAEEEGGPLWNALSGLAKEFGIYLSAGSVPERTPEGNIYNTAYVFGRDGRQLAKHRKVHLFDIDVKGGQSFKESDTLTAGTWSTVFDTEFGKIGLCICFDFRFPELARSMVLDGAKIILVPAAFNMTTGPAHWEVMFRSRAIDNQVFTFGTAPARDRSASYHSWGHSIAVSPWGKVLNQMGARAGIQTTAIRLEEVDEIREQLPLLKGRMEHL</sequence>
<evidence type="ECO:0000313" key="3">
    <source>
        <dbReference type="EMBL" id="HIR05230.1"/>
    </source>
</evidence>
<dbReference type="Pfam" id="PF00795">
    <property type="entry name" value="CN_hydrolase"/>
    <property type="match status" value="1"/>
</dbReference>
<protein>
    <submittedName>
        <fullName evidence="3">Carbon-nitrogen hydrolase family protein</fullName>
    </submittedName>
</protein>
<dbReference type="CDD" id="cd07572">
    <property type="entry name" value="nit"/>
    <property type="match status" value="1"/>
</dbReference>
<dbReference type="Proteomes" id="UP000824250">
    <property type="component" value="Unassembled WGS sequence"/>
</dbReference>